<evidence type="ECO:0000313" key="2">
    <source>
        <dbReference type="Proteomes" id="UP000199749"/>
    </source>
</evidence>
<dbReference type="EMBL" id="CP022474">
    <property type="protein sequence ID" value="ASN59811.1"/>
    <property type="molecule type" value="Genomic_DNA"/>
</dbReference>
<organism evidence="1 2">
    <name type="scientific">Latilactobacillus curvatus</name>
    <name type="common">Lactobacillus curvatus</name>
    <dbReference type="NCBI Taxonomy" id="28038"/>
    <lineage>
        <taxon>Bacteria</taxon>
        <taxon>Bacillati</taxon>
        <taxon>Bacillota</taxon>
        <taxon>Bacilli</taxon>
        <taxon>Lactobacillales</taxon>
        <taxon>Lactobacillaceae</taxon>
        <taxon>Latilactobacillus</taxon>
    </lineage>
</organism>
<dbReference type="Proteomes" id="UP000199749">
    <property type="component" value="Chromosome"/>
</dbReference>
<gene>
    <name evidence="1" type="ORF">CG419_03860</name>
</gene>
<sequence>MTKYYLRLPNVRRGRDYLNVENVYDSHDKDKKSPIGGLYHFGIKTWGYQYAFSEAELINLKDRLMMSDDLFELLETERVSVDE</sequence>
<proteinExistence type="predicted"/>
<dbReference type="RefSeq" id="WP_089556521.1">
    <property type="nucleotide sequence ID" value="NZ_CP022474.1"/>
</dbReference>
<protein>
    <submittedName>
        <fullName evidence="1">Uncharacterized protein</fullName>
    </submittedName>
</protein>
<reference evidence="1 2" key="1">
    <citation type="submission" date="2017-07" db="EMBL/GenBank/DDBJ databases">
        <title>Lactobacillus curvatus MRS6 whole genome.</title>
        <authorList>
            <person name="Jans C."/>
            <person name="Lagler S."/>
            <person name="Lacroix C."/>
            <person name="Meile L."/>
            <person name="Stevens M.J.A."/>
        </authorList>
    </citation>
    <scope>NUCLEOTIDE SEQUENCE [LARGE SCALE GENOMIC DNA]</scope>
    <source>
        <strain evidence="1 2">MRS6</strain>
    </source>
</reference>
<accession>A0AAC9UNL3</accession>
<dbReference type="AlphaFoldDB" id="A0AAC9UNL3"/>
<name>A0AAC9UNL3_LATCU</name>
<evidence type="ECO:0000313" key="1">
    <source>
        <dbReference type="EMBL" id="ASN59811.1"/>
    </source>
</evidence>